<evidence type="ECO:0000256" key="5">
    <source>
        <dbReference type="ARBA" id="ARBA00022679"/>
    </source>
</evidence>
<dbReference type="PRINTS" id="PR00344">
    <property type="entry name" value="BCTRLSENSOR"/>
</dbReference>
<feature type="transmembrane region" description="Helical" evidence="11">
    <location>
        <begin position="153"/>
        <end position="177"/>
    </location>
</feature>
<accession>A0A3D9YVB2</accession>
<dbReference type="SMART" id="SM00388">
    <property type="entry name" value="HisKA"/>
    <property type="match status" value="1"/>
</dbReference>
<dbReference type="Gene3D" id="1.10.287.130">
    <property type="match status" value="1"/>
</dbReference>
<dbReference type="SUPFAM" id="SSF47384">
    <property type="entry name" value="Homodimeric domain of signal transducing histidine kinase"/>
    <property type="match status" value="1"/>
</dbReference>
<dbReference type="CDD" id="cd06225">
    <property type="entry name" value="HAMP"/>
    <property type="match status" value="1"/>
</dbReference>
<dbReference type="InterPro" id="IPR003660">
    <property type="entry name" value="HAMP_dom"/>
</dbReference>
<evidence type="ECO:0000256" key="7">
    <source>
        <dbReference type="ARBA" id="ARBA00022777"/>
    </source>
</evidence>
<dbReference type="Proteomes" id="UP000256900">
    <property type="component" value="Unassembled WGS sequence"/>
</dbReference>
<dbReference type="Pfam" id="PF02518">
    <property type="entry name" value="HATPase_c"/>
    <property type="match status" value="1"/>
</dbReference>
<dbReference type="CDD" id="cd00082">
    <property type="entry name" value="HisKA"/>
    <property type="match status" value="1"/>
</dbReference>
<evidence type="ECO:0000259" key="12">
    <source>
        <dbReference type="PROSITE" id="PS50109"/>
    </source>
</evidence>
<dbReference type="Gene3D" id="3.30.565.10">
    <property type="entry name" value="Histidine kinase-like ATPase, C-terminal domain"/>
    <property type="match status" value="1"/>
</dbReference>
<evidence type="ECO:0000256" key="3">
    <source>
        <dbReference type="ARBA" id="ARBA00012438"/>
    </source>
</evidence>
<keyword evidence="5" id="KW-0808">Transferase</keyword>
<evidence type="ECO:0000256" key="9">
    <source>
        <dbReference type="ARBA" id="ARBA00023012"/>
    </source>
</evidence>
<dbReference type="InterPro" id="IPR036890">
    <property type="entry name" value="HATPase_C_sf"/>
</dbReference>
<dbReference type="OrthoDB" id="9815202at2"/>
<feature type="transmembrane region" description="Helical" evidence="11">
    <location>
        <begin position="12"/>
        <end position="35"/>
    </location>
</feature>
<keyword evidence="9" id="KW-0902">Two-component regulatory system</keyword>
<dbReference type="InterPro" id="IPR003594">
    <property type="entry name" value="HATPase_dom"/>
</dbReference>
<keyword evidence="15" id="KW-1185">Reference proteome</keyword>
<evidence type="ECO:0000256" key="2">
    <source>
        <dbReference type="ARBA" id="ARBA00004370"/>
    </source>
</evidence>
<evidence type="ECO:0000259" key="13">
    <source>
        <dbReference type="PROSITE" id="PS50885"/>
    </source>
</evidence>
<evidence type="ECO:0000256" key="4">
    <source>
        <dbReference type="ARBA" id="ARBA00022553"/>
    </source>
</evidence>
<dbReference type="InterPro" id="IPR004358">
    <property type="entry name" value="Sig_transdc_His_kin-like_C"/>
</dbReference>
<dbReference type="GO" id="GO:0000155">
    <property type="term" value="F:phosphorelay sensor kinase activity"/>
    <property type="evidence" value="ECO:0007669"/>
    <property type="project" value="InterPro"/>
</dbReference>
<sequence>MGIADLLRSTAFRLAVVFAVVVTLSTAAVFAFVYWRVADADMMRAKISLADEVTKAAVEPTAQLQPELRRRLTRDLRQIEYVGLFDAAGDHVYGNVQEIPAIPLDGETHIIETTRPDGVGTESAFFAGRKRLDGSTLVLGRGLYEIRALQQSVLRALVIGIGPTILLALLAGIILSLRASRRLRDIHLAIDRVIQGNLHERLPANQIPDGIDEVVRSVNQMLDEITRLVNQLKQVGDNIAHDLRTPLTVAHIRLERALNEPEEELRETARQILGNLDRALTTVTALLRISELESGLRRSAFAPIDVAALCYDVYDFYEPIAEAKSIAMKLDLQNKVTFIGDGDLLREALTNLVDNAIKFTPQNGSVQISVQATAEGPCVRICDSGPGILPTDRDKIFKRFYRSAATDDVRGNGLGLSMAATIAELHGLTLRLDDSVSGACFEIGPTRQDGRAGKGGAAKP</sequence>
<dbReference type="PROSITE" id="PS50109">
    <property type="entry name" value="HIS_KIN"/>
    <property type="match status" value="1"/>
</dbReference>
<evidence type="ECO:0000256" key="1">
    <source>
        <dbReference type="ARBA" id="ARBA00000085"/>
    </source>
</evidence>
<dbReference type="InterPro" id="IPR050428">
    <property type="entry name" value="TCS_sensor_his_kinase"/>
</dbReference>
<dbReference type="GO" id="GO:0005886">
    <property type="term" value="C:plasma membrane"/>
    <property type="evidence" value="ECO:0007669"/>
    <property type="project" value="TreeGrafter"/>
</dbReference>
<evidence type="ECO:0000313" key="14">
    <source>
        <dbReference type="EMBL" id="REF86540.1"/>
    </source>
</evidence>
<gene>
    <name evidence="14" type="ORF">DES32_2597</name>
</gene>
<keyword evidence="8 11" id="KW-1133">Transmembrane helix</keyword>
<keyword evidence="6 11" id="KW-0812">Transmembrane</keyword>
<keyword evidence="10 11" id="KW-0472">Membrane</keyword>
<dbReference type="PANTHER" id="PTHR45436:SF8">
    <property type="entry name" value="HISTIDINE KINASE"/>
    <property type="match status" value="1"/>
</dbReference>
<dbReference type="Gene3D" id="6.10.340.10">
    <property type="match status" value="1"/>
</dbReference>
<dbReference type="InterPro" id="IPR003661">
    <property type="entry name" value="HisK_dim/P_dom"/>
</dbReference>
<evidence type="ECO:0000256" key="6">
    <source>
        <dbReference type="ARBA" id="ARBA00022692"/>
    </source>
</evidence>
<comment type="subcellular location">
    <subcellularLocation>
        <location evidence="2">Membrane</location>
    </subcellularLocation>
</comment>
<evidence type="ECO:0000313" key="15">
    <source>
        <dbReference type="Proteomes" id="UP000256900"/>
    </source>
</evidence>
<keyword evidence="4" id="KW-0597">Phosphoprotein</keyword>
<dbReference type="InterPro" id="IPR005467">
    <property type="entry name" value="His_kinase_dom"/>
</dbReference>
<feature type="domain" description="HAMP" evidence="13">
    <location>
        <begin position="177"/>
        <end position="230"/>
    </location>
</feature>
<feature type="domain" description="Histidine kinase" evidence="12">
    <location>
        <begin position="238"/>
        <end position="443"/>
    </location>
</feature>
<dbReference type="Pfam" id="PF00512">
    <property type="entry name" value="HisKA"/>
    <property type="match status" value="1"/>
</dbReference>
<dbReference type="SMART" id="SM00387">
    <property type="entry name" value="HATPase_c"/>
    <property type="match status" value="1"/>
</dbReference>
<dbReference type="InterPro" id="IPR036097">
    <property type="entry name" value="HisK_dim/P_sf"/>
</dbReference>
<evidence type="ECO:0000256" key="11">
    <source>
        <dbReference type="SAM" id="Phobius"/>
    </source>
</evidence>
<reference evidence="14 15" key="1">
    <citation type="submission" date="2018-08" db="EMBL/GenBank/DDBJ databases">
        <title>Genomic Encyclopedia of Type Strains, Phase IV (KMG-IV): sequencing the most valuable type-strain genomes for metagenomic binning, comparative biology and taxonomic classification.</title>
        <authorList>
            <person name="Goeker M."/>
        </authorList>
    </citation>
    <scope>NUCLEOTIDE SEQUENCE [LARGE SCALE GENOMIC DNA]</scope>
    <source>
        <strain evidence="14 15">BW863</strain>
    </source>
</reference>
<dbReference type="RefSeq" id="WP_115837058.1">
    <property type="nucleotide sequence ID" value="NZ_CP025086.1"/>
</dbReference>
<name>A0A3D9YVB2_9HYPH</name>
<organism evidence="14 15">
    <name type="scientific">Methylovirgula ligni</name>
    <dbReference type="NCBI Taxonomy" id="569860"/>
    <lineage>
        <taxon>Bacteria</taxon>
        <taxon>Pseudomonadati</taxon>
        <taxon>Pseudomonadota</taxon>
        <taxon>Alphaproteobacteria</taxon>
        <taxon>Hyphomicrobiales</taxon>
        <taxon>Beijerinckiaceae</taxon>
        <taxon>Methylovirgula</taxon>
    </lineage>
</organism>
<dbReference type="EMBL" id="QUMO01000003">
    <property type="protein sequence ID" value="REF86540.1"/>
    <property type="molecule type" value="Genomic_DNA"/>
</dbReference>
<dbReference type="PROSITE" id="PS50885">
    <property type="entry name" value="HAMP"/>
    <property type="match status" value="1"/>
</dbReference>
<protein>
    <recommendedName>
        <fullName evidence="3">histidine kinase</fullName>
        <ecNumber evidence="3">2.7.13.3</ecNumber>
    </recommendedName>
</protein>
<dbReference type="SMART" id="SM00304">
    <property type="entry name" value="HAMP"/>
    <property type="match status" value="1"/>
</dbReference>
<evidence type="ECO:0000256" key="10">
    <source>
        <dbReference type="ARBA" id="ARBA00023136"/>
    </source>
</evidence>
<comment type="caution">
    <text evidence="14">The sequence shown here is derived from an EMBL/GenBank/DDBJ whole genome shotgun (WGS) entry which is preliminary data.</text>
</comment>
<evidence type="ECO:0000256" key="8">
    <source>
        <dbReference type="ARBA" id="ARBA00022989"/>
    </source>
</evidence>
<dbReference type="SUPFAM" id="SSF55874">
    <property type="entry name" value="ATPase domain of HSP90 chaperone/DNA topoisomerase II/histidine kinase"/>
    <property type="match status" value="1"/>
</dbReference>
<comment type="catalytic activity">
    <reaction evidence="1">
        <text>ATP + protein L-histidine = ADP + protein N-phospho-L-histidine.</text>
        <dbReference type="EC" id="2.7.13.3"/>
    </reaction>
</comment>
<proteinExistence type="predicted"/>
<dbReference type="AlphaFoldDB" id="A0A3D9YVB2"/>
<keyword evidence="7 14" id="KW-0418">Kinase</keyword>
<dbReference type="PANTHER" id="PTHR45436">
    <property type="entry name" value="SENSOR HISTIDINE KINASE YKOH"/>
    <property type="match status" value="1"/>
</dbReference>
<dbReference type="EC" id="2.7.13.3" evidence="3"/>